<evidence type="ECO:0000256" key="2">
    <source>
        <dbReference type="ARBA" id="ARBA00022741"/>
    </source>
</evidence>
<evidence type="ECO:0000256" key="1">
    <source>
        <dbReference type="ARBA" id="ARBA00022612"/>
    </source>
</evidence>
<evidence type="ECO:0000313" key="6">
    <source>
        <dbReference type="EMBL" id="CAB4131762.1"/>
    </source>
</evidence>
<keyword evidence="3" id="KW-0067">ATP-binding</keyword>
<name>A0A6J5LDW5_9CAUD</name>
<dbReference type="InterPro" id="IPR027417">
    <property type="entry name" value="P-loop_NTPase"/>
</dbReference>
<proteinExistence type="predicted"/>
<dbReference type="Gene3D" id="3.30.420.280">
    <property type="match status" value="1"/>
</dbReference>
<protein>
    <submittedName>
        <fullName evidence="6">Terminase RNaseH-like domain containing protein</fullName>
    </submittedName>
</protein>
<organism evidence="6">
    <name type="scientific">uncultured Caudovirales phage</name>
    <dbReference type="NCBI Taxonomy" id="2100421"/>
    <lineage>
        <taxon>Viruses</taxon>
        <taxon>Duplodnaviria</taxon>
        <taxon>Heunggongvirae</taxon>
        <taxon>Uroviricota</taxon>
        <taxon>Caudoviricetes</taxon>
        <taxon>Peduoviridae</taxon>
        <taxon>Maltschvirus</taxon>
        <taxon>Maltschvirus maltsch</taxon>
    </lineage>
</organism>
<evidence type="ECO:0000256" key="4">
    <source>
        <dbReference type="ARBA" id="ARBA00023219"/>
    </source>
</evidence>
<dbReference type="Pfam" id="PF03237">
    <property type="entry name" value="Terminase_6N"/>
    <property type="match status" value="1"/>
</dbReference>
<keyword evidence="4" id="KW-0231">Viral genome packaging</keyword>
<sequence length="432" mass="47951">MLRNSEPGNPEQCLIELTKPQFRLVSTESQFPAMVAGFGAGKTNALMKRALRLKFAYPMCNIAYYLPTYDLVRTIAFPRFIEELAAIGMFEKEHYTLVQSLTPMIKFYGAGQIILRTMDNPGRIVGYEVADSLIDELDTLKQEDAQNAWRKIIARNRQKKPDGAKNTVAVGTTPEGFRFVYERWKKSPPSAEYELIKASTYSNARNLPADYIASLEADYPANLLQAYLEGEFVNLTSGAVYPEYDRTLNGSSEVIRPGEHLHIGMDFNVGKMSAVVFVQRNGDPHAVNELTGILDTPAMILALKRKFPNHAIFVYPDASGGNRKSNNASQSDIALLRQAGFNVLANAANPFVKDRVLSVNRMIHAGGKRRLRVNADMCPAFAEALEKQAYDKHGEPDKTSGFDHLADAGGYFIAFRFPVISGRVIKVKPGGI</sequence>
<accession>A0A6J5LDW5</accession>
<reference evidence="6" key="1">
    <citation type="submission" date="2020-04" db="EMBL/GenBank/DDBJ databases">
        <authorList>
            <person name="Chiriac C."/>
            <person name="Salcher M."/>
            <person name="Ghai R."/>
            <person name="Kavagutti S V."/>
        </authorList>
    </citation>
    <scope>NUCLEOTIDE SEQUENCE</scope>
</reference>
<evidence type="ECO:0000256" key="3">
    <source>
        <dbReference type="ARBA" id="ARBA00022840"/>
    </source>
</evidence>
<dbReference type="InterPro" id="IPR035421">
    <property type="entry name" value="Terminase_6C"/>
</dbReference>
<dbReference type="Pfam" id="PF17289">
    <property type="entry name" value="Terminase_6C"/>
    <property type="match status" value="1"/>
</dbReference>
<dbReference type="EMBL" id="LR796252">
    <property type="protein sequence ID" value="CAB4131762.1"/>
    <property type="molecule type" value="Genomic_DNA"/>
</dbReference>
<dbReference type="Gene3D" id="3.40.50.300">
    <property type="entry name" value="P-loop containing nucleotide triphosphate hydrolases"/>
    <property type="match status" value="1"/>
</dbReference>
<feature type="domain" description="Terminase large subunit gp17-like C-terminal" evidence="5">
    <location>
        <begin position="263"/>
        <end position="413"/>
    </location>
</feature>
<dbReference type="GO" id="GO:0005524">
    <property type="term" value="F:ATP binding"/>
    <property type="evidence" value="ECO:0007669"/>
    <property type="project" value="UniProtKB-KW"/>
</dbReference>
<gene>
    <name evidence="6" type="ORF">UFOVP131_33</name>
</gene>
<evidence type="ECO:0000259" key="5">
    <source>
        <dbReference type="Pfam" id="PF17289"/>
    </source>
</evidence>
<keyword evidence="1" id="KW-1188">Viral release from host cell</keyword>
<keyword evidence="2" id="KW-0547">Nucleotide-binding</keyword>